<organism evidence="2 3">
    <name type="scientific">Chironomus riparius</name>
    <dbReference type="NCBI Taxonomy" id="315576"/>
    <lineage>
        <taxon>Eukaryota</taxon>
        <taxon>Metazoa</taxon>
        <taxon>Ecdysozoa</taxon>
        <taxon>Arthropoda</taxon>
        <taxon>Hexapoda</taxon>
        <taxon>Insecta</taxon>
        <taxon>Pterygota</taxon>
        <taxon>Neoptera</taxon>
        <taxon>Endopterygota</taxon>
        <taxon>Diptera</taxon>
        <taxon>Nematocera</taxon>
        <taxon>Chironomoidea</taxon>
        <taxon>Chironomidae</taxon>
        <taxon>Chironominae</taxon>
        <taxon>Chironomus</taxon>
    </lineage>
</organism>
<reference evidence="2" key="1">
    <citation type="submission" date="2022-01" db="EMBL/GenBank/DDBJ databases">
        <authorList>
            <person name="King R."/>
        </authorList>
    </citation>
    <scope>NUCLEOTIDE SEQUENCE</scope>
</reference>
<proteinExistence type="predicted"/>
<dbReference type="AlphaFoldDB" id="A0A9N9WZ36"/>
<evidence type="ECO:0008006" key="4">
    <source>
        <dbReference type="Google" id="ProtNLM"/>
    </source>
</evidence>
<feature type="region of interest" description="Disordered" evidence="1">
    <location>
        <begin position="457"/>
        <end position="495"/>
    </location>
</feature>
<dbReference type="EMBL" id="OU895880">
    <property type="protein sequence ID" value="CAG9811391.1"/>
    <property type="molecule type" value="Genomic_DNA"/>
</dbReference>
<keyword evidence="3" id="KW-1185">Reference proteome</keyword>
<dbReference type="Gene3D" id="2.120.10.80">
    <property type="entry name" value="Kelch-type beta propeller"/>
    <property type="match status" value="2"/>
</dbReference>
<feature type="compositionally biased region" description="Basic residues" evidence="1">
    <location>
        <begin position="1"/>
        <end position="11"/>
    </location>
</feature>
<feature type="compositionally biased region" description="Acidic residues" evidence="1">
    <location>
        <begin position="464"/>
        <end position="495"/>
    </location>
</feature>
<evidence type="ECO:0000313" key="2">
    <source>
        <dbReference type="EMBL" id="CAG9811391.1"/>
    </source>
</evidence>
<dbReference type="SUPFAM" id="SSF117281">
    <property type="entry name" value="Kelch motif"/>
    <property type="match status" value="1"/>
</dbReference>
<feature type="compositionally biased region" description="Polar residues" evidence="1">
    <location>
        <begin position="387"/>
        <end position="398"/>
    </location>
</feature>
<feature type="region of interest" description="Disordered" evidence="1">
    <location>
        <begin position="279"/>
        <end position="298"/>
    </location>
</feature>
<sequence length="495" mass="54818">MGKKDKKKKKGFGIEKTNAKTDKKLQAKQKKLLQKLGEDDIENMVQSLQAQTQSEYSESVCAPPSPRSNLAVASLDDMIYFHGGEFFNGAKVECFGDLFSYNTNKNEWRVIKCSPCPTPRSGHQMISTAANGGELWIFGGEFASPSGLQFYHYRDLWKFSIAGKKWEHVKVPNGPSARSGHRMILHKKRIILFGGFHDNNQSFLYFNDVWMFSMDKYAWTKVDTDGIAPTPRSGVGLGVVSDDKIVVFGGYTKSSAKAGSERGQTHADTFILQETPGKWKWSSTKPGGRRPTPRSGVSCVTAPNGKIYIFGGVMDTEEDDENLRGLFTNEIHFLDIQGGGMAWRKVDLKKKKEVETEMSDEPAAAPSQNVKTTTDGIFTVTVAGPKQESSTSANTSQLDVGGPSPRMNAAIAVVRHNLWIFGGSYEQGSRQYTLCDFYSLDVNKCDAWRTHIGNLPSLQWLGSDSEDSSDSDKSDDDDDDDDSDDSEDESDMDTE</sequence>
<feature type="region of interest" description="Disordered" evidence="1">
    <location>
        <begin position="1"/>
        <end position="26"/>
    </location>
</feature>
<dbReference type="Proteomes" id="UP001153620">
    <property type="component" value="Chromosome 4"/>
</dbReference>
<dbReference type="OrthoDB" id="4447at2759"/>
<dbReference type="PANTHER" id="PTHR46063:SF1">
    <property type="entry name" value="KELCH DOMAIN-CONTAINING PROTEIN 4"/>
    <property type="match status" value="1"/>
</dbReference>
<dbReference type="Pfam" id="PF24681">
    <property type="entry name" value="Kelch_KLHDC2_KLHL20_DRC7"/>
    <property type="match status" value="1"/>
</dbReference>
<accession>A0A9N9WZ36</accession>
<dbReference type="InterPro" id="IPR015915">
    <property type="entry name" value="Kelch-typ_b-propeller"/>
</dbReference>
<gene>
    <name evidence="2" type="ORF">CHIRRI_LOCUS14199</name>
</gene>
<feature type="region of interest" description="Disordered" evidence="1">
    <location>
        <begin position="383"/>
        <end position="403"/>
    </location>
</feature>
<evidence type="ECO:0000256" key="1">
    <source>
        <dbReference type="SAM" id="MobiDB-lite"/>
    </source>
</evidence>
<reference evidence="2" key="2">
    <citation type="submission" date="2022-10" db="EMBL/GenBank/DDBJ databases">
        <authorList>
            <consortium name="ENA_rothamsted_submissions"/>
            <consortium name="culmorum"/>
            <person name="King R."/>
        </authorList>
    </citation>
    <scope>NUCLEOTIDE SEQUENCE</scope>
</reference>
<dbReference type="InterPro" id="IPR052588">
    <property type="entry name" value="Kelch_domain_protein"/>
</dbReference>
<name>A0A9N9WZ36_9DIPT</name>
<protein>
    <recommendedName>
        <fullName evidence="4">Kelch domain-containing protein 4</fullName>
    </recommendedName>
</protein>
<dbReference type="PANTHER" id="PTHR46063">
    <property type="entry name" value="KELCH DOMAIN-CONTAINING PROTEIN"/>
    <property type="match status" value="1"/>
</dbReference>
<evidence type="ECO:0000313" key="3">
    <source>
        <dbReference type="Proteomes" id="UP001153620"/>
    </source>
</evidence>